<feature type="compositionally biased region" description="Low complexity" evidence="4">
    <location>
        <begin position="7"/>
        <end position="21"/>
    </location>
</feature>
<evidence type="ECO:0000313" key="6">
    <source>
        <dbReference type="Proteomes" id="UP000444721"/>
    </source>
</evidence>
<dbReference type="InterPro" id="IPR011989">
    <property type="entry name" value="ARM-like"/>
</dbReference>
<dbReference type="SUPFAM" id="SSF48371">
    <property type="entry name" value="ARM repeat"/>
    <property type="match status" value="1"/>
</dbReference>
<dbReference type="RefSeq" id="XP_044565691.1">
    <property type="nucleotide sequence ID" value="XM_044703321.1"/>
</dbReference>
<dbReference type="OMA" id="PRWIMAM"/>
<dbReference type="SUPFAM" id="SSF51197">
    <property type="entry name" value="Clavaminate synthase-like"/>
    <property type="match status" value="1"/>
</dbReference>
<dbReference type="OrthoDB" id="10256432at2759"/>
<name>A0A6A5C558_NAEFO</name>
<comment type="cofactor">
    <cofactor evidence="1">
        <name>Fe cation</name>
        <dbReference type="ChEBI" id="CHEBI:24875"/>
    </cofactor>
</comment>
<dbReference type="PANTHER" id="PTHR20883:SF15">
    <property type="entry name" value="PHYTANOYL-COA DIOXYGENASE DOMAIN-CONTAINING PROTEIN 1"/>
    <property type="match status" value="1"/>
</dbReference>
<evidence type="ECO:0008006" key="7">
    <source>
        <dbReference type="Google" id="ProtNLM"/>
    </source>
</evidence>
<dbReference type="InterPro" id="IPR008775">
    <property type="entry name" value="Phytyl_CoA_dOase-like"/>
</dbReference>
<dbReference type="Pfam" id="PF05721">
    <property type="entry name" value="PhyH"/>
    <property type="match status" value="1"/>
</dbReference>
<gene>
    <name evidence="5" type="ORF">FDP41_012766</name>
</gene>
<dbReference type="Pfam" id="PF13646">
    <property type="entry name" value="HEAT_2"/>
    <property type="match status" value="1"/>
</dbReference>
<feature type="compositionally biased region" description="Polar residues" evidence="4">
    <location>
        <begin position="41"/>
        <end position="50"/>
    </location>
</feature>
<evidence type="ECO:0000256" key="2">
    <source>
        <dbReference type="ARBA" id="ARBA00022723"/>
    </source>
</evidence>
<dbReference type="EMBL" id="VFQX01000016">
    <property type="protein sequence ID" value="KAF0980978.1"/>
    <property type="molecule type" value="Genomic_DNA"/>
</dbReference>
<feature type="region of interest" description="Disordered" evidence="4">
    <location>
        <begin position="1"/>
        <end position="50"/>
    </location>
</feature>
<dbReference type="Gene3D" id="1.25.10.10">
    <property type="entry name" value="Leucine-rich Repeat Variant"/>
    <property type="match status" value="1"/>
</dbReference>
<keyword evidence="3" id="KW-0408">Iron</keyword>
<organism evidence="5 6">
    <name type="scientific">Naegleria fowleri</name>
    <name type="common">Brain eating amoeba</name>
    <dbReference type="NCBI Taxonomy" id="5763"/>
    <lineage>
        <taxon>Eukaryota</taxon>
        <taxon>Discoba</taxon>
        <taxon>Heterolobosea</taxon>
        <taxon>Tetramitia</taxon>
        <taxon>Eutetramitia</taxon>
        <taxon>Vahlkampfiidae</taxon>
        <taxon>Naegleria</taxon>
    </lineage>
</organism>
<evidence type="ECO:0000313" key="5">
    <source>
        <dbReference type="EMBL" id="KAF0980978.1"/>
    </source>
</evidence>
<dbReference type="Proteomes" id="UP000444721">
    <property type="component" value="Unassembled WGS sequence"/>
</dbReference>
<evidence type="ECO:0000256" key="4">
    <source>
        <dbReference type="SAM" id="MobiDB-lite"/>
    </source>
</evidence>
<dbReference type="VEuPathDB" id="AmoebaDB:NF0051110"/>
<sequence>MIPTNTNSNHPTNKKPSSSSSKRSKPSYFPNKDKQFRSPPVNHNSSSDRIVQNVELSDEDLKKFLLDGYLVIKPQELALSPQWHSELCQYGSEIFHEEGNCGNNILAKIPQLNEIFEDDRVKNVLTRILGKNYIMQSHRFWHYTQEGQLDQQWHKDSFFGNNKPLRHHQLRHVMLMYYPQKTTIPMGPTALRKGTQYTCIDPKRYSGNLANEFCQKPWRKDSDVFMECEAGSLLLIHYDLIHRGSANEARDRQMFKFQFSRVVDPQRDDSLLNKVINTSFEDVKIEGRENMENEPQYMVAKSIWNWMHNIPFQVEEKVTTITENELEDVHELNRIDFCYRLGLSGQYNTLLKRMDHVNEQFAYNAAHGMIACRHANAVKALTSKLMNKSNHTINSQHFTYVALFVLSEWGPLVVESLDEKTLNELLQYLNKSRFSSMFSRIYSAEALGNMFCNYYGKHNKDQHQHDDDDSKVQLALQTLCQYLENDPEPQVRFWSALSIAKIGKAAACATVIASLQKALKNDTNRYVIGFALEALEKLDSPEALKILIGYLKTSRWCYLTHKNSLF</sequence>
<dbReference type="Gene3D" id="2.60.120.620">
    <property type="entry name" value="q2cbj1_9rhob like domain"/>
    <property type="match status" value="1"/>
</dbReference>
<accession>A0A6A5C558</accession>
<dbReference type="PANTHER" id="PTHR20883">
    <property type="entry name" value="PHYTANOYL-COA DIOXYGENASE DOMAIN CONTAINING 1"/>
    <property type="match status" value="1"/>
</dbReference>
<dbReference type="GeneID" id="68119981"/>
<dbReference type="AlphaFoldDB" id="A0A6A5C558"/>
<reference evidence="5 6" key="1">
    <citation type="journal article" date="2019" name="Sci. Rep.">
        <title>Nanopore sequencing improves the draft genome of the human pathogenic amoeba Naegleria fowleri.</title>
        <authorList>
            <person name="Liechti N."/>
            <person name="Schurch N."/>
            <person name="Bruggmann R."/>
            <person name="Wittwer M."/>
        </authorList>
    </citation>
    <scope>NUCLEOTIDE SEQUENCE [LARGE SCALE GENOMIC DNA]</scope>
    <source>
        <strain evidence="5 6">ATCC 30894</strain>
    </source>
</reference>
<evidence type="ECO:0000256" key="1">
    <source>
        <dbReference type="ARBA" id="ARBA00001962"/>
    </source>
</evidence>
<dbReference type="VEuPathDB" id="AmoebaDB:FDP41_012766"/>
<comment type="caution">
    <text evidence="5">The sequence shown here is derived from an EMBL/GenBank/DDBJ whole genome shotgun (WGS) entry which is preliminary data.</text>
</comment>
<dbReference type="VEuPathDB" id="AmoebaDB:NfTy_080530"/>
<dbReference type="InterPro" id="IPR016024">
    <property type="entry name" value="ARM-type_fold"/>
</dbReference>
<proteinExistence type="predicted"/>
<keyword evidence="6" id="KW-1185">Reference proteome</keyword>
<keyword evidence="2" id="KW-0479">Metal-binding</keyword>
<protein>
    <recommendedName>
        <fullName evidence="7">Phytanoyl-CoA dioxygenase</fullName>
    </recommendedName>
</protein>
<dbReference type="GO" id="GO:0046872">
    <property type="term" value="F:metal ion binding"/>
    <property type="evidence" value="ECO:0007669"/>
    <property type="project" value="UniProtKB-KW"/>
</dbReference>
<evidence type="ECO:0000256" key="3">
    <source>
        <dbReference type="ARBA" id="ARBA00023004"/>
    </source>
</evidence>